<dbReference type="InterPro" id="IPR035965">
    <property type="entry name" value="PAS-like_dom_sf"/>
</dbReference>
<dbReference type="AlphaFoldDB" id="A0A0B0ETN0"/>
<comment type="caution">
    <text evidence="1">The sequence shown here is derived from an EMBL/GenBank/DDBJ whole genome shotgun (WGS) entry which is preliminary data.</text>
</comment>
<dbReference type="EMBL" id="JRYO01000019">
    <property type="protein sequence ID" value="KHE94030.1"/>
    <property type="molecule type" value="Genomic_DNA"/>
</dbReference>
<gene>
    <name evidence="1" type="ORF">SCABRO_00168</name>
</gene>
<dbReference type="SUPFAM" id="SSF55785">
    <property type="entry name" value="PYP-like sensor domain (PAS domain)"/>
    <property type="match status" value="1"/>
</dbReference>
<name>A0A0B0ETN0_9BACT</name>
<evidence type="ECO:0000313" key="1">
    <source>
        <dbReference type="EMBL" id="KHE94030.1"/>
    </source>
</evidence>
<protein>
    <submittedName>
        <fullName evidence="1">Uncharacterized protein</fullName>
    </submittedName>
</protein>
<proteinExistence type="predicted"/>
<dbReference type="Gene3D" id="3.30.450.20">
    <property type="entry name" value="PAS domain"/>
    <property type="match status" value="1"/>
</dbReference>
<organism evidence="1 2">
    <name type="scientific">Candidatus Scalindua brodae</name>
    <dbReference type="NCBI Taxonomy" id="237368"/>
    <lineage>
        <taxon>Bacteria</taxon>
        <taxon>Pseudomonadati</taxon>
        <taxon>Planctomycetota</taxon>
        <taxon>Candidatus Brocadiia</taxon>
        <taxon>Candidatus Brocadiales</taxon>
        <taxon>Candidatus Scalinduaceae</taxon>
        <taxon>Candidatus Scalindua</taxon>
    </lineage>
</organism>
<accession>A0A0B0ETN0</accession>
<reference evidence="1 2" key="1">
    <citation type="submission" date="2014-10" db="EMBL/GenBank/DDBJ databases">
        <title>Draft genome of anammox bacterium scalindua brodae, obtained using differential coverage binning of sequence data from two enrichment reactors.</title>
        <authorList>
            <person name="Speth D.R."/>
            <person name="Russ L."/>
            <person name="Kartal B."/>
            <person name="Op den Camp H.J."/>
            <person name="Dutilh B.E."/>
            <person name="Jetten M.S."/>
        </authorList>
    </citation>
    <scope>NUCLEOTIDE SEQUENCE [LARGE SCALE GENOMIC DNA]</scope>
    <source>
        <strain evidence="1">RU1</strain>
    </source>
</reference>
<dbReference type="eggNOG" id="ENOG503403K">
    <property type="taxonomic scope" value="Bacteria"/>
</dbReference>
<evidence type="ECO:0000313" key="2">
    <source>
        <dbReference type="Proteomes" id="UP000030652"/>
    </source>
</evidence>
<sequence>MDNATLSTKKEVKKQDAKPEIAVKGTKKGWFEYESSYDGVILNIDLEGARLLGFASPNDAIGRKINELYAHPYDHEKTLSMLVRDGTVNEFFTLMKGKDDRLFYIKQDSKIIVDDHYYNLPAKVQSSFEFSQSI</sequence>
<dbReference type="Proteomes" id="UP000030652">
    <property type="component" value="Unassembled WGS sequence"/>
</dbReference>